<dbReference type="RefSeq" id="WP_153530571.1">
    <property type="nucleotide sequence ID" value="NZ_WEGH01000001.1"/>
</dbReference>
<evidence type="ECO:0000256" key="3">
    <source>
        <dbReference type="ARBA" id="ARBA00023163"/>
    </source>
</evidence>
<feature type="domain" description="HTH tetR-type" evidence="5">
    <location>
        <begin position="1"/>
        <end position="61"/>
    </location>
</feature>
<comment type="caution">
    <text evidence="6">The sequence shown here is derived from an EMBL/GenBank/DDBJ whole genome shotgun (WGS) entry which is preliminary data.</text>
</comment>
<gene>
    <name evidence="6" type="ORF">ACRB68_03900</name>
</gene>
<name>A0A7K0BMF2_9ACTN</name>
<proteinExistence type="predicted"/>
<keyword evidence="7" id="KW-1185">Reference proteome</keyword>
<dbReference type="OrthoDB" id="3472897at2"/>
<dbReference type="GO" id="GO:0003700">
    <property type="term" value="F:DNA-binding transcription factor activity"/>
    <property type="evidence" value="ECO:0007669"/>
    <property type="project" value="TreeGrafter"/>
</dbReference>
<dbReference type="PANTHER" id="PTHR30055:SF238">
    <property type="entry name" value="MYCOFACTOCIN BIOSYNTHESIS TRANSCRIPTIONAL REGULATOR MFTR-RELATED"/>
    <property type="match status" value="1"/>
</dbReference>
<dbReference type="Gene3D" id="1.10.357.10">
    <property type="entry name" value="Tetracycline Repressor, domain 2"/>
    <property type="match status" value="1"/>
</dbReference>
<dbReference type="PANTHER" id="PTHR30055">
    <property type="entry name" value="HTH-TYPE TRANSCRIPTIONAL REGULATOR RUTR"/>
    <property type="match status" value="1"/>
</dbReference>
<organism evidence="6 7">
    <name type="scientific">Actinomadura macrotermitis</name>
    <dbReference type="NCBI Taxonomy" id="2585200"/>
    <lineage>
        <taxon>Bacteria</taxon>
        <taxon>Bacillati</taxon>
        <taxon>Actinomycetota</taxon>
        <taxon>Actinomycetes</taxon>
        <taxon>Streptosporangiales</taxon>
        <taxon>Thermomonosporaceae</taxon>
        <taxon>Actinomadura</taxon>
    </lineage>
</organism>
<keyword evidence="2 4" id="KW-0238">DNA-binding</keyword>
<evidence type="ECO:0000313" key="6">
    <source>
        <dbReference type="EMBL" id="MQY02360.1"/>
    </source>
</evidence>
<dbReference type="InterPro" id="IPR001647">
    <property type="entry name" value="HTH_TetR"/>
</dbReference>
<protein>
    <recommendedName>
        <fullName evidence="5">HTH tetR-type domain-containing protein</fullName>
    </recommendedName>
</protein>
<evidence type="ECO:0000313" key="7">
    <source>
        <dbReference type="Proteomes" id="UP000487268"/>
    </source>
</evidence>
<dbReference type="AlphaFoldDB" id="A0A7K0BMF2"/>
<dbReference type="Pfam" id="PF00440">
    <property type="entry name" value="TetR_N"/>
    <property type="match status" value="1"/>
</dbReference>
<reference evidence="6 7" key="1">
    <citation type="submission" date="2019-10" db="EMBL/GenBank/DDBJ databases">
        <title>Actinomadura rubteroloni sp. nov. and Actinomadura macrotermitis sp. nov., isolated from the gut of fungus growing-termite Macrotermes natalensis.</title>
        <authorList>
            <person name="Benndorf R."/>
            <person name="Martin K."/>
            <person name="Kuefner M."/>
            <person name="De Beer W."/>
            <person name="Kaster A.-K."/>
            <person name="Vollmers J."/>
            <person name="Poulsen M."/>
            <person name="Beemelmanns C."/>
        </authorList>
    </citation>
    <scope>NUCLEOTIDE SEQUENCE [LARGE SCALE GENOMIC DNA]</scope>
    <source>
        <strain evidence="6 7">RB68</strain>
    </source>
</reference>
<keyword evidence="3" id="KW-0804">Transcription</keyword>
<sequence length="191" mass="20195">MNARERILDAAAEIMRSQGVARATTKEIARAAGCSEALLYKNFRDKNELLAQVLKERMPPFGETLVPGAATVEANLVATVHGALRFYQRAFPMMASMAAQPALMAATRDAMRELGTGPHMPLRGLESYLAAERDLGRVAAGADVGAAAALLLGACFQQGFLRYVSEGPEGDELPESAAAALVGTLLPVLLP</sequence>
<dbReference type="PRINTS" id="PR00455">
    <property type="entry name" value="HTHTETR"/>
</dbReference>
<evidence type="ECO:0000256" key="2">
    <source>
        <dbReference type="ARBA" id="ARBA00023125"/>
    </source>
</evidence>
<keyword evidence="1" id="KW-0805">Transcription regulation</keyword>
<dbReference type="PROSITE" id="PS50977">
    <property type="entry name" value="HTH_TETR_2"/>
    <property type="match status" value="1"/>
</dbReference>
<dbReference type="InterPro" id="IPR050109">
    <property type="entry name" value="HTH-type_TetR-like_transc_reg"/>
</dbReference>
<dbReference type="InterPro" id="IPR009057">
    <property type="entry name" value="Homeodomain-like_sf"/>
</dbReference>
<dbReference type="GO" id="GO:0000976">
    <property type="term" value="F:transcription cis-regulatory region binding"/>
    <property type="evidence" value="ECO:0007669"/>
    <property type="project" value="TreeGrafter"/>
</dbReference>
<accession>A0A7K0BMF2</accession>
<evidence type="ECO:0000256" key="4">
    <source>
        <dbReference type="PROSITE-ProRule" id="PRU00335"/>
    </source>
</evidence>
<dbReference type="SUPFAM" id="SSF46689">
    <property type="entry name" value="Homeodomain-like"/>
    <property type="match status" value="1"/>
</dbReference>
<evidence type="ECO:0000256" key="1">
    <source>
        <dbReference type="ARBA" id="ARBA00023015"/>
    </source>
</evidence>
<dbReference type="Proteomes" id="UP000487268">
    <property type="component" value="Unassembled WGS sequence"/>
</dbReference>
<dbReference type="EMBL" id="WEGH01000001">
    <property type="protein sequence ID" value="MQY02360.1"/>
    <property type="molecule type" value="Genomic_DNA"/>
</dbReference>
<evidence type="ECO:0000259" key="5">
    <source>
        <dbReference type="PROSITE" id="PS50977"/>
    </source>
</evidence>
<feature type="DNA-binding region" description="H-T-H motif" evidence="4">
    <location>
        <begin position="24"/>
        <end position="43"/>
    </location>
</feature>